<protein>
    <submittedName>
        <fullName evidence="1">Uncharacterized protein</fullName>
    </submittedName>
</protein>
<sequence>MGQSVLCGSESDCTGLPYIPQHQIDIVDGVFSIDGRWTVQELSVEVGLSYQTVSHILKKCFIKWKISSLWVPHRLTDVQKWHRYAMDLSTSTDAAMKVTHFCRVLLPLMRRGHEPNSLN</sequence>
<accession>A0A4Y2JM68</accession>
<dbReference type="Proteomes" id="UP000499080">
    <property type="component" value="Unassembled WGS sequence"/>
</dbReference>
<dbReference type="AlphaFoldDB" id="A0A4Y2JM68"/>
<keyword evidence="2" id="KW-1185">Reference proteome</keyword>
<dbReference type="OrthoDB" id="10448394at2759"/>
<evidence type="ECO:0000313" key="1">
    <source>
        <dbReference type="EMBL" id="GBM90935.1"/>
    </source>
</evidence>
<comment type="caution">
    <text evidence="1">The sequence shown here is derived from an EMBL/GenBank/DDBJ whole genome shotgun (WGS) entry which is preliminary data.</text>
</comment>
<organism evidence="1 2">
    <name type="scientific">Araneus ventricosus</name>
    <name type="common">Orbweaver spider</name>
    <name type="synonym">Epeira ventricosa</name>
    <dbReference type="NCBI Taxonomy" id="182803"/>
    <lineage>
        <taxon>Eukaryota</taxon>
        <taxon>Metazoa</taxon>
        <taxon>Ecdysozoa</taxon>
        <taxon>Arthropoda</taxon>
        <taxon>Chelicerata</taxon>
        <taxon>Arachnida</taxon>
        <taxon>Araneae</taxon>
        <taxon>Araneomorphae</taxon>
        <taxon>Entelegynae</taxon>
        <taxon>Araneoidea</taxon>
        <taxon>Araneidae</taxon>
        <taxon>Araneus</taxon>
    </lineage>
</organism>
<name>A0A4Y2JM68_ARAVE</name>
<reference evidence="1 2" key="1">
    <citation type="journal article" date="2019" name="Sci. Rep.">
        <title>Orb-weaving spider Araneus ventricosus genome elucidates the spidroin gene catalogue.</title>
        <authorList>
            <person name="Kono N."/>
            <person name="Nakamura H."/>
            <person name="Ohtoshi R."/>
            <person name="Moran D.A.P."/>
            <person name="Shinohara A."/>
            <person name="Yoshida Y."/>
            <person name="Fujiwara M."/>
            <person name="Mori M."/>
            <person name="Tomita M."/>
            <person name="Arakawa K."/>
        </authorList>
    </citation>
    <scope>NUCLEOTIDE SEQUENCE [LARGE SCALE GENOMIC DNA]</scope>
</reference>
<gene>
    <name evidence="1" type="ORF">AVEN_5027_1</name>
</gene>
<proteinExistence type="predicted"/>
<evidence type="ECO:0000313" key="2">
    <source>
        <dbReference type="Proteomes" id="UP000499080"/>
    </source>
</evidence>
<dbReference type="EMBL" id="BGPR01003662">
    <property type="protein sequence ID" value="GBM90935.1"/>
    <property type="molecule type" value="Genomic_DNA"/>
</dbReference>